<protein>
    <recommendedName>
        <fullName evidence="4">Transmembrane protein</fullName>
    </recommendedName>
</protein>
<feature type="transmembrane region" description="Helical" evidence="1">
    <location>
        <begin position="111"/>
        <end position="132"/>
    </location>
</feature>
<evidence type="ECO:0000313" key="3">
    <source>
        <dbReference type="Proteomes" id="UP000762676"/>
    </source>
</evidence>
<evidence type="ECO:0008006" key="4">
    <source>
        <dbReference type="Google" id="ProtNLM"/>
    </source>
</evidence>
<gene>
    <name evidence="2" type="ORF">ElyMa_002475800</name>
</gene>
<proteinExistence type="predicted"/>
<feature type="transmembrane region" description="Helical" evidence="1">
    <location>
        <begin position="47"/>
        <end position="71"/>
    </location>
</feature>
<reference evidence="2 3" key="1">
    <citation type="journal article" date="2021" name="Elife">
        <title>Chloroplast acquisition without the gene transfer in kleptoplastic sea slugs, Plakobranchus ocellatus.</title>
        <authorList>
            <person name="Maeda T."/>
            <person name="Takahashi S."/>
            <person name="Yoshida T."/>
            <person name="Shimamura S."/>
            <person name="Takaki Y."/>
            <person name="Nagai Y."/>
            <person name="Toyoda A."/>
            <person name="Suzuki Y."/>
            <person name="Arimoto A."/>
            <person name="Ishii H."/>
            <person name="Satoh N."/>
            <person name="Nishiyama T."/>
            <person name="Hasebe M."/>
            <person name="Maruyama T."/>
            <person name="Minagawa J."/>
            <person name="Obokata J."/>
            <person name="Shigenobu S."/>
        </authorList>
    </citation>
    <scope>NUCLEOTIDE SEQUENCE [LARGE SCALE GENOMIC DNA]</scope>
</reference>
<evidence type="ECO:0000313" key="2">
    <source>
        <dbReference type="EMBL" id="GFR86772.1"/>
    </source>
</evidence>
<keyword evidence="1" id="KW-1133">Transmembrane helix</keyword>
<sequence length="134" mass="13438">MVLSEIHRGNIAVLGALLADVTAVAVVTSDTSCSIGIWQALLEIKRSVVVVTAVGVAVVVVTAVGVAVVTYDTSVIFRNLEASFAVVAAIVVIAVVTCEICGSMGSSEASFTVLAAIAVVVAAVVCSTCGSVRN</sequence>
<name>A0AAV4GLX7_9GAST</name>
<dbReference type="EMBL" id="BMAT01005060">
    <property type="protein sequence ID" value="GFR86772.1"/>
    <property type="molecule type" value="Genomic_DNA"/>
</dbReference>
<keyword evidence="1" id="KW-0812">Transmembrane</keyword>
<dbReference type="AlphaFoldDB" id="A0AAV4GLX7"/>
<keyword evidence="3" id="KW-1185">Reference proteome</keyword>
<keyword evidence="1" id="KW-0472">Membrane</keyword>
<organism evidence="2 3">
    <name type="scientific">Elysia marginata</name>
    <dbReference type="NCBI Taxonomy" id="1093978"/>
    <lineage>
        <taxon>Eukaryota</taxon>
        <taxon>Metazoa</taxon>
        <taxon>Spiralia</taxon>
        <taxon>Lophotrochozoa</taxon>
        <taxon>Mollusca</taxon>
        <taxon>Gastropoda</taxon>
        <taxon>Heterobranchia</taxon>
        <taxon>Euthyneura</taxon>
        <taxon>Panpulmonata</taxon>
        <taxon>Sacoglossa</taxon>
        <taxon>Placobranchoidea</taxon>
        <taxon>Plakobranchidae</taxon>
        <taxon>Elysia</taxon>
    </lineage>
</organism>
<dbReference type="Proteomes" id="UP000762676">
    <property type="component" value="Unassembled WGS sequence"/>
</dbReference>
<evidence type="ECO:0000256" key="1">
    <source>
        <dbReference type="SAM" id="Phobius"/>
    </source>
</evidence>
<accession>A0AAV4GLX7</accession>
<feature type="transmembrane region" description="Helical" evidence="1">
    <location>
        <begin position="83"/>
        <end position="105"/>
    </location>
</feature>
<comment type="caution">
    <text evidence="2">The sequence shown here is derived from an EMBL/GenBank/DDBJ whole genome shotgun (WGS) entry which is preliminary data.</text>
</comment>